<feature type="compositionally biased region" description="Basic residues" evidence="3">
    <location>
        <begin position="280"/>
        <end position="291"/>
    </location>
</feature>
<dbReference type="Pfam" id="PF07992">
    <property type="entry name" value="Pyr_redox_2"/>
    <property type="match status" value="1"/>
</dbReference>
<gene>
    <name evidence="5" type="ORF">O9Z63_20130</name>
</gene>
<accession>A0ABY7PV57</accession>
<dbReference type="InterPro" id="IPR036188">
    <property type="entry name" value="FAD/NAD-bd_sf"/>
</dbReference>
<evidence type="ECO:0000256" key="1">
    <source>
        <dbReference type="ARBA" id="ARBA00022630"/>
    </source>
</evidence>
<dbReference type="Proteomes" id="UP001211872">
    <property type="component" value="Plasmid unnamed2"/>
</dbReference>
<proteinExistence type="predicted"/>
<sequence length="291" mass="30858">MNFDTIIVGAGNAGLSAALTLGRSRRRGLVLDGGPPRNVPAAHAHNFFTRDGTPPAELLRLGREQLQPYDGVEIRAALAQTARAVPGGFALELVEGTAVTARTLLLAPGVVDVLLAIPGFRELWGRGVYHSPYCHGREVRDQPLALYGRGALGFHLAVLLHHWAPGPVLCTDGPAELDAAQLATLGQLGIRVLETPVAALEPAPAGGLTVAFADESRLAVAAVFARVPQQQRTDLAAQLGCAFTDDGIYIQTTWYGPDQRARRVRRRRPDQPVPAGGSRGRGRHGRGGPAQ</sequence>
<evidence type="ECO:0000313" key="6">
    <source>
        <dbReference type="Proteomes" id="UP001211872"/>
    </source>
</evidence>
<reference evidence="5 6" key="1">
    <citation type="journal article" date="2011" name="Int. J. Syst. Evol. Microbiol.">
        <title>Hymenobacter yonginensis sp. nov., isolated from a mesotrophic artificial lake.</title>
        <authorList>
            <person name="Joung Y."/>
            <person name="Cho S.H."/>
            <person name="Kim H."/>
            <person name="Kim S.B."/>
            <person name="Joh K."/>
        </authorList>
    </citation>
    <scope>NUCLEOTIDE SEQUENCE [LARGE SCALE GENOMIC DNA]</scope>
    <source>
        <strain evidence="5 6">KCTC 22745</strain>
    </source>
</reference>
<keyword evidence="1" id="KW-0285">Flavoprotein</keyword>
<dbReference type="RefSeq" id="WP_270129481.1">
    <property type="nucleotide sequence ID" value="NZ_CP115397.1"/>
</dbReference>
<feature type="region of interest" description="Disordered" evidence="3">
    <location>
        <begin position="259"/>
        <end position="291"/>
    </location>
</feature>
<dbReference type="InterPro" id="IPR023753">
    <property type="entry name" value="FAD/NAD-binding_dom"/>
</dbReference>
<dbReference type="PANTHER" id="PTHR48105">
    <property type="entry name" value="THIOREDOXIN REDUCTASE 1-RELATED-RELATED"/>
    <property type="match status" value="1"/>
</dbReference>
<dbReference type="EMBL" id="CP115397">
    <property type="protein sequence ID" value="WBO86796.1"/>
    <property type="molecule type" value="Genomic_DNA"/>
</dbReference>
<dbReference type="Gene3D" id="3.50.50.60">
    <property type="entry name" value="FAD/NAD(P)-binding domain"/>
    <property type="match status" value="2"/>
</dbReference>
<evidence type="ECO:0000313" key="5">
    <source>
        <dbReference type="EMBL" id="WBO86796.1"/>
    </source>
</evidence>
<dbReference type="PRINTS" id="PR00368">
    <property type="entry name" value="FADPNR"/>
</dbReference>
<protein>
    <submittedName>
        <fullName evidence="5">NAD(P)/FAD-dependent oxidoreductase</fullName>
    </submittedName>
</protein>
<feature type="domain" description="FAD/NAD(P)-binding" evidence="4">
    <location>
        <begin position="3"/>
        <end position="248"/>
    </location>
</feature>
<evidence type="ECO:0000259" key="4">
    <source>
        <dbReference type="Pfam" id="PF07992"/>
    </source>
</evidence>
<dbReference type="InterPro" id="IPR050097">
    <property type="entry name" value="Ferredoxin-NADP_redctase_2"/>
</dbReference>
<keyword evidence="5" id="KW-0614">Plasmid</keyword>
<dbReference type="SUPFAM" id="SSF51905">
    <property type="entry name" value="FAD/NAD(P)-binding domain"/>
    <property type="match status" value="1"/>
</dbReference>
<dbReference type="PRINTS" id="PR00469">
    <property type="entry name" value="PNDRDTASEII"/>
</dbReference>
<evidence type="ECO:0000256" key="3">
    <source>
        <dbReference type="SAM" id="MobiDB-lite"/>
    </source>
</evidence>
<geneLocation type="plasmid" evidence="5 6">
    <name>unnamed2</name>
</geneLocation>
<name>A0ABY7PV57_9BACT</name>
<organism evidence="5 6">
    <name type="scientific">Hymenobacter yonginensis</name>
    <dbReference type="NCBI Taxonomy" id="748197"/>
    <lineage>
        <taxon>Bacteria</taxon>
        <taxon>Pseudomonadati</taxon>
        <taxon>Bacteroidota</taxon>
        <taxon>Cytophagia</taxon>
        <taxon>Cytophagales</taxon>
        <taxon>Hymenobacteraceae</taxon>
        <taxon>Hymenobacter</taxon>
    </lineage>
</organism>
<evidence type="ECO:0000256" key="2">
    <source>
        <dbReference type="ARBA" id="ARBA00023002"/>
    </source>
</evidence>
<keyword evidence="6" id="KW-1185">Reference proteome</keyword>
<keyword evidence="2" id="KW-0560">Oxidoreductase</keyword>